<feature type="transmembrane region" description="Helical" evidence="8">
    <location>
        <begin position="473"/>
        <end position="491"/>
    </location>
</feature>
<keyword evidence="5 8" id="KW-1133">Transmembrane helix</keyword>
<evidence type="ECO:0000256" key="3">
    <source>
        <dbReference type="ARBA" id="ARBA00022448"/>
    </source>
</evidence>
<comment type="caution">
    <text evidence="10">The sequence shown here is derived from an EMBL/GenBank/DDBJ whole genome shotgun (WGS) entry which is preliminary data.</text>
</comment>
<dbReference type="Proteomes" id="UP000469558">
    <property type="component" value="Unassembled WGS sequence"/>
</dbReference>
<proteinExistence type="inferred from homology"/>
<evidence type="ECO:0000256" key="1">
    <source>
        <dbReference type="ARBA" id="ARBA00004141"/>
    </source>
</evidence>
<keyword evidence="6 8" id="KW-0472">Membrane</keyword>
<dbReference type="PROSITE" id="PS00217">
    <property type="entry name" value="SUGAR_TRANSPORT_2"/>
    <property type="match status" value="1"/>
</dbReference>
<comment type="subcellular location">
    <subcellularLocation>
        <location evidence="1">Membrane</location>
        <topology evidence="1">Multi-pass membrane protein</topology>
    </subcellularLocation>
</comment>
<feature type="transmembrane region" description="Helical" evidence="8">
    <location>
        <begin position="301"/>
        <end position="324"/>
    </location>
</feature>
<dbReference type="NCBIfam" id="TIGR00879">
    <property type="entry name" value="SP"/>
    <property type="match status" value="1"/>
</dbReference>
<dbReference type="SUPFAM" id="SSF103473">
    <property type="entry name" value="MFS general substrate transporter"/>
    <property type="match status" value="1"/>
</dbReference>
<evidence type="ECO:0000313" key="11">
    <source>
        <dbReference type="Proteomes" id="UP000469558"/>
    </source>
</evidence>
<organism evidence="10 11">
    <name type="scientific">Lachnellula suecica</name>
    <dbReference type="NCBI Taxonomy" id="602035"/>
    <lineage>
        <taxon>Eukaryota</taxon>
        <taxon>Fungi</taxon>
        <taxon>Dikarya</taxon>
        <taxon>Ascomycota</taxon>
        <taxon>Pezizomycotina</taxon>
        <taxon>Leotiomycetes</taxon>
        <taxon>Helotiales</taxon>
        <taxon>Lachnaceae</taxon>
        <taxon>Lachnellula</taxon>
    </lineage>
</organism>
<evidence type="ECO:0000313" key="10">
    <source>
        <dbReference type="EMBL" id="TVY85367.1"/>
    </source>
</evidence>
<feature type="transmembrane region" description="Helical" evidence="8">
    <location>
        <begin position="438"/>
        <end position="461"/>
    </location>
</feature>
<feature type="transmembrane region" description="Helical" evidence="8">
    <location>
        <begin position="21"/>
        <end position="39"/>
    </location>
</feature>
<dbReference type="InterPro" id="IPR050360">
    <property type="entry name" value="MFS_Sugar_Transporters"/>
</dbReference>
<dbReference type="PANTHER" id="PTHR48022:SF61">
    <property type="entry name" value="HIGH AFFINITY GLUCOSE TRANSPORTER RGT2"/>
    <property type="match status" value="1"/>
</dbReference>
<dbReference type="InterPro" id="IPR020846">
    <property type="entry name" value="MFS_dom"/>
</dbReference>
<feature type="transmembrane region" description="Helical" evidence="8">
    <location>
        <begin position="111"/>
        <end position="129"/>
    </location>
</feature>
<gene>
    <name evidence="10" type="primary">SNF3</name>
    <name evidence="10" type="ORF">LSUE1_G000299</name>
</gene>
<comment type="similarity">
    <text evidence="2 7">Belongs to the major facilitator superfamily. Sugar transporter (TC 2.A.1.1) family.</text>
</comment>
<feature type="transmembrane region" description="Helical" evidence="8">
    <location>
        <begin position="203"/>
        <end position="222"/>
    </location>
</feature>
<evidence type="ECO:0000256" key="6">
    <source>
        <dbReference type="ARBA" id="ARBA00023136"/>
    </source>
</evidence>
<dbReference type="PRINTS" id="PR00171">
    <property type="entry name" value="SUGRTRNSPORT"/>
</dbReference>
<dbReference type="InterPro" id="IPR005829">
    <property type="entry name" value="Sugar_transporter_CS"/>
</dbReference>
<feature type="transmembrane region" description="Helical" evidence="8">
    <location>
        <begin position="84"/>
        <end position="104"/>
    </location>
</feature>
<evidence type="ECO:0000256" key="2">
    <source>
        <dbReference type="ARBA" id="ARBA00010992"/>
    </source>
</evidence>
<evidence type="ECO:0000256" key="8">
    <source>
        <dbReference type="SAM" id="Phobius"/>
    </source>
</evidence>
<dbReference type="PANTHER" id="PTHR48022">
    <property type="entry name" value="PLASTIDIC GLUCOSE TRANSPORTER 4"/>
    <property type="match status" value="1"/>
</dbReference>
<sequence>MAGGAIVGTADTSRIEAPVTLKAYLMCAFAAFGGIFFGYDTGWMGGIMGMKYYIRQYTGLPYPGPNASADEIAAFVLPGWQQSLLTGILSCGTFFGAIIAGDVADRIGRRWTIIVGCLTFSVGCIMEVASTEYKLMVVGRLIAGAGVGFISAIIILYMSEIAPKKVRGALVSGYQFCITIGILLANCVVYATQNRDDTGSYRIPVAVQFLWAIILAGGLFFLPESPRYFVKKGKLDEAAKALCSVRGQPLESQYIQDELAEIIANHEYELSVVPQGSYMSSWTNCFKGGLAHGHSNLRRTLLGIGLQMMQQLTGINFIFYYGVVFFKSLNTISNPFLISLITTLVNVLSTPLSFWMVERFGRRNLLIFGGTGMVIAQYIVGIIGVTVGGDHGADTNKSAVSAMIAFICLNIFFFATTWGPCAWVVIGEVFPLPIRSRGVALSTASNWFWNCIIAIITPYLVDKQYANLSSKIFFMWGSLCVISVLFAYFLVPESKGLSLEQVDKMLEEVSPRKSRGWVPHETFASTMHMAKSHHSGNETEVVETHHAAPNKEIV</sequence>
<name>A0A8T9CLJ1_9HELO</name>
<feature type="transmembrane region" description="Helical" evidence="8">
    <location>
        <begin position="336"/>
        <end position="357"/>
    </location>
</feature>
<dbReference type="InterPro" id="IPR003663">
    <property type="entry name" value="Sugar/inositol_transpt"/>
</dbReference>
<accession>A0A8T9CLJ1</accession>
<evidence type="ECO:0000256" key="5">
    <source>
        <dbReference type="ARBA" id="ARBA00022989"/>
    </source>
</evidence>
<dbReference type="OrthoDB" id="6612291at2759"/>
<feature type="transmembrane region" description="Helical" evidence="8">
    <location>
        <begin position="169"/>
        <end position="191"/>
    </location>
</feature>
<keyword evidence="3 7" id="KW-0813">Transport</keyword>
<dbReference type="InterPro" id="IPR036259">
    <property type="entry name" value="MFS_trans_sf"/>
</dbReference>
<dbReference type="GO" id="GO:0016020">
    <property type="term" value="C:membrane"/>
    <property type="evidence" value="ECO:0007669"/>
    <property type="project" value="UniProtKB-SubCell"/>
</dbReference>
<dbReference type="Gene3D" id="1.20.1250.20">
    <property type="entry name" value="MFS general substrate transporter like domains"/>
    <property type="match status" value="1"/>
</dbReference>
<dbReference type="AlphaFoldDB" id="A0A8T9CLJ1"/>
<reference evidence="10 11" key="1">
    <citation type="submission" date="2018-05" db="EMBL/GenBank/DDBJ databases">
        <title>Genome sequencing and assembly of the regulated plant pathogen Lachnellula willkommii and related sister species for the development of diagnostic species identification markers.</title>
        <authorList>
            <person name="Giroux E."/>
            <person name="Bilodeau G."/>
        </authorList>
    </citation>
    <scope>NUCLEOTIDE SEQUENCE [LARGE SCALE GENOMIC DNA]</scope>
    <source>
        <strain evidence="10 11">CBS 268.59</strain>
    </source>
</reference>
<feature type="transmembrane region" description="Helical" evidence="8">
    <location>
        <begin position="135"/>
        <end position="157"/>
    </location>
</feature>
<dbReference type="Pfam" id="PF00083">
    <property type="entry name" value="Sugar_tr"/>
    <property type="match status" value="1"/>
</dbReference>
<dbReference type="FunFam" id="1.20.1250.20:FF:000180">
    <property type="entry name" value="MFS monosaccharide transporter"/>
    <property type="match status" value="1"/>
</dbReference>
<dbReference type="InterPro" id="IPR005828">
    <property type="entry name" value="MFS_sugar_transport-like"/>
</dbReference>
<dbReference type="GO" id="GO:0005351">
    <property type="term" value="F:carbohydrate:proton symporter activity"/>
    <property type="evidence" value="ECO:0007669"/>
    <property type="project" value="TreeGrafter"/>
</dbReference>
<evidence type="ECO:0000259" key="9">
    <source>
        <dbReference type="PROSITE" id="PS50850"/>
    </source>
</evidence>
<dbReference type="PROSITE" id="PS50850">
    <property type="entry name" value="MFS"/>
    <property type="match status" value="1"/>
</dbReference>
<evidence type="ECO:0000256" key="4">
    <source>
        <dbReference type="ARBA" id="ARBA00022692"/>
    </source>
</evidence>
<feature type="transmembrane region" description="Helical" evidence="8">
    <location>
        <begin position="364"/>
        <end position="387"/>
    </location>
</feature>
<feature type="transmembrane region" description="Helical" evidence="8">
    <location>
        <begin position="399"/>
        <end position="426"/>
    </location>
</feature>
<protein>
    <submittedName>
        <fullName evidence="10">High-affinity glucose transporter SNF3</fullName>
    </submittedName>
</protein>
<dbReference type="PROSITE" id="PS00216">
    <property type="entry name" value="SUGAR_TRANSPORT_1"/>
    <property type="match status" value="2"/>
</dbReference>
<evidence type="ECO:0000256" key="7">
    <source>
        <dbReference type="RuleBase" id="RU003346"/>
    </source>
</evidence>
<dbReference type="EMBL" id="QGMK01000011">
    <property type="protein sequence ID" value="TVY85367.1"/>
    <property type="molecule type" value="Genomic_DNA"/>
</dbReference>
<feature type="domain" description="Major facilitator superfamily (MFS) profile" evidence="9">
    <location>
        <begin position="26"/>
        <end position="495"/>
    </location>
</feature>
<keyword evidence="11" id="KW-1185">Reference proteome</keyword>
<keyword evidence="10" id="KW-0762">Sugar transport</keyword>
<keyword evidence="4 8" id="KW-0812">Transmembrane</keyword>
<dbReference type="CDD" id="cd17356">
    <property type="entry name" value="MFS_HXT"/>
    <property type="match status" value="1"/>
</dbReference>